<name>A0A918RD13_9SPHN</name>
<comment type="caution">
    <text evidence="13">The sequence shown here is derived from an EMBL/GenBank/DDBJ whole genome shotgun (WGS) entry which is preliminary data.</text>
</comment>
<evidence type="ECO:0000256" key="5">
    <source>
        <dbReference type="ARBA" id="ARBA00022692"/>
    </source>
</evidence>
<evidence type="ECO:0000256" key="4">
    <source>
        <dbReference type="ARBA" id="ARBA00022475"/>
    </source>
</evidence>
<protein>
    <submittedName>
        <fullName evidence="13">Sodium:solute symporter</fullName>
    </submittedName>
</protein>
<feature type="transmembrane region" description="Helical" evidence="12">
    <location>
        <begin position="159"/>
        <end position="179"/>
    </location>
</feature>
<feature type="transmembrane region" description="Helical" evidence="12">
    <location>
        <begin position="480"/>
        <end position="501"/>
    </location>
</feature>
<sequence length="516" mass="54832">MQTSFTLADWAVLAGYVLLLATAGWLSTRRGLASRDDYFLAGHHAPTWLVAISVLSTVQSAATFLGAPDSSYRGNFTYLSGVIGALLAAWIVARVLIPRFYALGVTTVYELLETRFDATARRAAALMYLLGRILASGARLYLAAIAVSMILFLDVDPQHIAISAFILLLFGLVFTFMGGLNSIIWSDLVQVVLYVGAALIVAIYLWSLIPLDFGQAVDALRHAPGGTDKLVLIDTSLNLSAPFGIFAVLTGVTLLNVGSSGLDQDITQRLIACRDARQGNRALYLANWVSLPVIALFLLIGALLHLYYASGSAPSGSFNGEKVTVFMHFILTELPPGLRGLVTVGVIAAAAINSGLISMASVLVNDLYRPLAERRAPRGDAHYVRAGRIATIVLGCALFGMAILSYYWQRYADSSLLEFVLGVMAFAYSGLIGVYAIALFTTRGSSASVIAAFAAGFLTVLAFQPYVIDSLNLPESLRGIAFPWQLVAGTLIAAAVCAIASGQASGKGVVRSGATR</sequence>
<evidence type="ECO:0000256" key="2">
    <source>
        <dbReference type="ARBA" id="ARBA00006434"/>
    </source>
</evidence>
<dbReference type="RefSeq" id="WP_189539348.1">
    <property type="nucleotide sequence ID" value="NZ_BMZD01000002.1"/>
</dbReference>
<feature type="transmembrane region" description="Helical" evidence="12">
    <location>
        <begin position="420"/>
        <end position="440"/>
    </location>
</feature>
<evidence type="ECO:0000256" key="10">
    <source>
        <dbReference type="ARBA" id="ARBA00023201"/>
    </source>
</evidence>
<reference evidence="13" key="1">
    <citation type="journal article" date="2014" name="Int. J. Syst. Evol. Microbiol.">
        <title>Complete genome sequence of Corynebacterium casei LMG S-19264T (=DSM 44701T), isolated from a smear-ripened cheese.</title>
        <authorList>
            <consortium name="US DOE Joint Genome Institute (JGI-PGF)"/>
            <person name="Walter F."/>
            <person name="Albersmeier A."/>
            <person name="Kalinowski J."/>
            <person name="Ruckert C."/>
        </authorList>
    </citation>
    <scope>NUCLEOTIDE SEQUENCE</scope>
    <source>
        <strain evidence="13">KCTC 32422</strain>
    </source>
</reference>
<dbReference type="AlphaFoldDB" id="A0A918RD13"/>
<feature type="transmembrane region" description="Helical" evidence="12">
    <location>
        <begin position="389"/>
        <end position="408"/>
    </location>
</feature>
<dbReference type="GO" id="GO:0005886">
    <property type="term" value="C:plasma membrane"/>
    <property type="evidence" value="ECO:0007669"/>
    <property type="project" value="UniProtKB-SubCell"/>
</dbReference>
<dbReference type="PANTHER" id="PTHR42985:SF47">
    <property type="entry name" value="INTEGRAL MEMBRANE TRANSPORT PROTEIN"/>
    <property type="match status" value="1"/>
</dbReference>
<keyword evidence="14" id="KW-1185">Reference proteome</keyword>
<keyword evidence="7" id="KW-0915">Sodium</keyword>
<evidence type="ECO:0000256" key="11">
    <source>
        <dbReference type="RuleBase" id="RU362091"/>
    </source>
</evidence>
<dbReference type="GO" id="GO:0015293">
    <property type="term" value="F:symporter activity"/>
    <property type="evidence" value="ECO:0007669"/>
    <property type="project" value="TreeGrafter"/>
</dbReference>
<feature type="transmembrane region" description="Helical" evidence="12">
    <location>
        <begin position="38"/>
        <end position="58"/>
    </location>
</feature>
<comment type="subcellular location">
    <subcellularLocation>
        <location evidence="1">Cell membrane</location>
        <topology evidence="1">Multi-pass membrane protein</topology>
    </subcellularLocation>
</comment>
<dbReference type="PANTHER" id="PTHR42985">
    <property type="entry name" value="SODIUM-COUPLED MONOCARBOXYLATE TRANSPORTER"/>
    <property type="match status" value="1"/>
</dbReference>
<keyword evidence="3" id="KW-0813">Transport</keyword>
<feature type="transmembrane region" description="Helical" evidence="12">
    <location>
        <begin position="6"/>
        <end position="26"/>
    </location>
</feature>
<evidence type="ECO:0000256" key="7">
    <source>
        <dbReference type="ARBA" id="ARBA00023053"/>
    </source>
</evidence>
<evidence type="ECO:0000256" key="9">
    <source>
        <dbReference type="ARBA" id="ARBA00023136"/>
    </source>
</evidence>
<feature type="transmembrane region" description="Helical" evidence="12">
    <location>
        <begin position="78"/>
        <end position="97"/>
    </location>
</feature>
<feature type="transmembrane region" description="Helical" evidence="12">
    <location>
        <begin position="191"/>
        <end position="209"/>
    </location>
</feature>
<keyword evidence="8" id="KW-0406">Ion transport</keyword>
<keyword evidence="4" id="KW-1003">Cell membrane</keyword>
<dbReference type="GO" id="GO:0006814">
    <property type="term" value="P:sodium ion transport"/>
    <property type="evidence" value="ECO:0007669"/>
    <property type="project" value="UniProtKB-KW"/>
</dbReference>
<evidence type="ECO:0000256" key="8">
    <source>
        <dbReference type="ARBA" id="ARBA00023065"/>
    </source>
</evidence>
<keyword evidence="5 12" id="KW-0812">Transmembrane</keyword>
<dbReference type="Proteomes" id="UP000634139">
    <property type="component" value="Unassembled WGS sequence"/>
</dbReference>
<reference evidence="13" key="2">
    <citation type="submission" date="2020-09" db="EMBL/GenBank/DDBJ databases">
        <authorList>
            <person name="Sun Q."/>
            <person name="Kim S."/>
        </authorList>
    </citation>
    <scope>NUCLEOTIDE SEQUENCE</scope>
    <source>
        <strain evidence="13">KCTC 32422</strain>
    </source>
</reference>
<accession>A0A918RD13</accession>
<comment type="similarity">
    <text evidence="2 11">Belongs to the sodium:solute symporter (SSF) (TC 2.A.21) family.</text>
</comment>
<keyword evidence="10" id="KW-0739">Sodium transport</keyword>
<dbReference type="CDD" id="cd11493">
    <property type="entry name" value="SLC5sbd_NIS-like_u1"/>
    <property type="match status" value="1"/>
</dbReference>
<evidence type="ECO:0000256" key="1">
    <source>
        <dbReference type="ARBA" id="ARBA00004651"/>
    </source>
</evidence>
<evidence type="ECO:0000313" key="14">
    <source>
        <dbReference type="Proteomes" id="UP000634139"/>
    </source>
</evidence>
<dbReference type="PROSITE" id="PS50283">
    <property type="entry name" value="NA_SOLUT_SYMP_3"/>
    <property type="match status" value="1"/>
</dbReference>
<dbReference type="Gene3D" id="1.20.1730.10">
    <property type="entry name" value="Sodium/glucose cotransporter"/>
    <property type="match status" value="1"/>
</dbReference>
<feature type="transmembrane region" description="Helical" evidence="12">
    <location>
        <begin position="283"/>
        <end position="308"/>
    </location>
</feature>
<dbReference type="Pfam" id="PF00474">
    <property type="entry name" value="SSF"/>
    <property type="match status" value="1"/>
</dbReference>
<dbReference type="InterPro" id="IPR038377">
    <property type="entry name" value="Na/Glc_symporter_sf"/>
</dbReference>
<dbReference type="InterPro" id="IPR001734">
    <property type="entry name" value="Na/solute_symporter"/>
</dbReference>
<dbReference type="InterPro" id="IPR051163">
    <property type="entry name" value="Sodium:Solute_Symporter_SSF"/>
</dbReference>
<organism evidence="13 14">
    <name type="scientific">Novosphingobium arvoryzae</name>
    <dbReference type="NCBI Taxonomy" id="1256514"/>
    <lineage>
        <taxon>Bacteria</taxon>
        <taxon>Pseudomonadati</taxon>
        <taxon>Pseudomonadota</taxon>
        <taxon>Alphaproteobacteria</taxon>
        <taxon>Sphingomonadales</taxon>
        <taxon>Sphingomonadaceae</taxon>
        <taxon>Novosphingobium</taxon>
    </lineage>
</organism>
<keyword evidence="9 12" id="KW-0472">Membrane</keyword>
<dbReference type="EMBL" id="BMZD01000002">
    <property type="protein sequence ID" value="GGZ92600.1"/>
    <property type="molecule type" value="Genomic_DNA"/>
</dbReference>
<keyword evidence="6 12" id="KW-1133">Transmembrane helix</keyword>
<evidence type="ECO:0000256" key="6">
    <source>
        <dbReference type="ARBA" id="ARBA00022989"/>
    </source>
</evidence>
<evidence type="ECO:0000256" key="12">
    <source>
        <dbReference type="SAM" id="Phobius"/>
    </source>
</evidence>
<evidence type="ECO:0000313" key="13">
    <source>
        <dbReference type="EMBL" id="GGZ92600.1"/>
    </source>
</evidence>
<feature type="transmembrane region" description="Helical" evidence="12">
    <location>
        <begin position="447"/>
        <end position="468"/>
    </location>
</feature>
<feature type="transmembrane region" description="Helical" evidence="12">
    <location>
        <begin position="239"/>
        <end position="262"/>
    </location>
</feature>
<evidence type="ECO:0000256" key="3">
    <source>
        <dbReference type="ARBA" id="ARBA00022448"/>
    </source>
</evidence>
<gene>
    <name evidence="13" type="ORF">GCM10011617_10230</name>
</gene>
<feature type="transmembrane region" description="Helical" evidence="12">
    <location>
        <begin position="129"/>
        <end position="153"/>
    </location>
</feature>
<feature type="transmembrane region" description="Helical" evidence="12">
    <location>
        <begin position="341"/>
        <end position="368"/>
    </location>
</feature>
<proteinExistence type="inferred from homology"/>